<dbReference type="Proteomes" id="UP000306740">
    <property type="component" value="Unassembled WGS sequence"/>
</dbReference>
<evidence type="ECO:0000313" key="7">
    <source>
        <dbReference type="EMBL" id="TNC38834.1"/>
    </source>
</evidence>
<feature type="transmembrane region" description="Helical" evidence="6">
    <location>
        <begin position="187"/>
        <end position="205"/>
    </location>
</feature>
<sequence>MGGSFLAGAVAGYAIAVPVGAITTYLVMLGARHGWWVAAGGGLGVATADALYATLALALGAVLAPAIVAAQTPLTWISVAVLVAVGVTLLRPAVRSDPARAVTADPRSTTPARAYAVVLGLTIINPATVVYFAALVAGSSFGAIDTGPERVAFVAGAGLASASWQLFVAGAGTWLGRVITGRTGQRVTALVGGVAVIALAVKTGLGA</sequence>
<dbReference type="RefSeq" id="WP_139105036.1">
    <property type="nucleotide sequence ID" value="NZ_VDFR01000005.1"/>
</dbReference>
<gene>
    <name evidence="8" type="ORF">FHE65_01395</name>
    <name evidence="7" type="ORF">FHE65_24095</name>
</gene>
<dbReference type="PANTHER" id="PTHR30086">
    <property type="entry name" value="ARGININE EXPORTER PROTEIN ARGO"/>
    <property type="match status" value="1"/>
</dbReference>
<name>A0A5C4N591_9ACTN</name>
<dbReference type="AlphaFoldDB" id="A0A5C4N591"/>
<evidence type="ECO:0000256" key="4">
    <source>
        <dbReference type="ARBA" id="ARBA00022989"/>
    </source>
</evidence>
<accession>A0A5C4N591</accession>
<feature type="transmembrane region" description="Helical" evidence="6">
    <location>
        <begin position="35"/>
        <end position="68"/>
    </location>
</feature>
<comment type="caution">
    <text evidence="8">The sequence shown here is derived from an EMBL/GenBank/DDBJ whole genome shotgun (WGS) entry which is preliminary data.</text>
</comment>
<dbReference type="EMBL" id="VDFR01000117">
    <property type="protein sequence ID" value="TNC38834.1"/>
    <property type="molecule type" value="Genomic_DNA"/>
</dbReference>
<evidence type="ECO:0000256" key="1">
    <source>
        <dbReference type="ARBA" id="ARBA00004651"/>
    </source>
</evidence>
<evidence type="ECO:0000256" key="2">
    <source>
        <dbReference type="ARBA" id="ARBA00022475"/>
    </source>
</evidence>
<comment type="subcellular location">
    <subcellularLocation>
        <location evidence="1">Cell membrane</location>
        <topology evidence="1">Multi-pass membrane protein</topology>
    </subcellularLocation>
</comment>
<evidence type="ECO:0000256" key="5">
    <source>
        <dbReference type="ARBA" id="ARBA00023136"/>
    </source>
</evidence>
<feature type="transmembrane region" description="Helical" evidence="6">
    <location>
        <begin position="6"/>
        <end position="28"/>
    </location>
</feature>
<evidence type="ECO:0000256" key="3">
    <source>
        <dbReference type="ARBA" id="ARBA00022692"/>
    </source>
</evidence>
<keyword evidence="3 6" id="KW-0812">Transmembrane</keyword>
<evidence type="ECO:0000313" key="9">
    <source>
        <dbReference type="Proteomes" id="UP000306740"/>
    </source>
</evidence>
<keyword evidence="5 6" id="KW-0472">Membrane</keyword>
<dbReference type="InterPro" id="IPR001123">
    <property type="entry name" value="LeuE-type"/>
</dbReference>
<reference evidence="8 9" key="1">
    <citation type="submission" date="2019-05" db="EMBL/GenBank/DDBJ databases">
        <title>Mumia sp. nov., isolated from the intestinal contents of plateau pika (Ochotona curzoniae) in the Qinghai-Tibet plateau of China.</title>
        <authorList>
            <person name="Tian Z."/>
        </authorList>
    </citation>
    <scope>NUCLEOTIDE SEQUENCE [LARGE SCALE GENOMIC DNA]</scope>
    <source>
        <strain evidence="9">527</strain>
        <strain evidence="8">Z527</strain>
    </source>
</reference>
<dbReference type="PANTHER" id="PTHR30086:SF20">
    <property type="entry name" value="ARGININE EXPORTER PROTEIN ARGO-RELATED"/>
    <property type="match status" value="1"/>
</dbReference>
<evidence type="ECO:0000256" key="6">
    <source>
        <dbReference type="SAM" id="Phobius"/>
    </source>
</evidence>
<feature type="transmembrane region" description="Helical" evidence="6">
    <location>
        <begin position="115"/>
        <end position="139"/>
    </location>
</feature>
<evidence type="ECO:0000313" key="8">
    <source>
        <dbReference type="EMBL" id="TNC51787.1"/>
    </source>
</evidence>
<keyword evidence="4 6" id="KW-1133">Transmembrane helix</keyword>
<protein>
    <submittedName>
        <fullName evidence="8">Lysine transporter LysE</fullName>
    </submittedName>
</protein>
<keyword evidence="2" id="KW-1003">Cell membrane</keyword>
<organism evidence="8 9">
    <name type="scientific">Mumia zhuanghuii</name>
    <dbReference type="NCBI Taxonomy" id="2585211"/>
    <lineage>
        <taxon>Bacteria</taxon>
        <taxon>Bacillati</taxon>
        <taxon>Actinomycetota</taxon>
        <taxon>Actinomycetes</taxon>
        <taxon>Propionibacteriales</taxon>
        <taxon>Nocardioidaceae</taxon>
        <taxon>Mumia</taxon>
    </lineage>
</organism>
<dbReference type="OrthoDB" id="5149571at2"/>
<dbReference type="Pfam" id="PF01810">
    <property type="entry name" value="LysE"/>
    <property type="match status" value="1"/>
</dbReference>
<proteinExistence type="predicted"/>
<feature type="transmembrane region" description="Helical" evidence="6">
    <location>
        <begin position="74"/>
        <end position="94"/>
    </location>
</feature>
<dbReference type="GO" id="GO:0005886">
    <property type="term" value="C:plasma membrane"/>
    <property type="evidence" value="ECO:0007669"/>
    <property type="project" value="UniProtKB-SubCell"/>
</dbReference>
<feature type="transmembrane region" description="Helical" evidence="6">
    <location>
        <begin position="151"/>
        <end position="175"/>
    </location>
</feature>
<dbReference type="EMBL" id="VDFR01000005">
    <property type="protein sequence ID" value="TNC51787.1"/>
    <property type="molecule type" value="Genomic_DNA"/>
</dbReference>
<dbReference type="GO" id="GO:0015171">
    <property type="term" value="F:amino acid transmembrane transporter activity"/>
    <property type="evidence" value="ECO:0007669"/>
    <property type="project" value="TreeGrafter"/>
</dbReference>